<feature type="non-terminal residue" evidence="1">
    <location>
        <position position="741"/>
    </location>
</feature>
<keyword evidence="2" id="KW-1185">Reference proteome</keyword>
<dbReference type="EMBL" id="NCKW01010197">
    <property type="protein sequence ID" value="POM65448.1"/>
    <property type="molecule type" value="Genomic_DNA"/>
</dbReference>
<dbReference type="Proteomes" id="UP000237271">
    <property type="component" value="Unassembled WGS sequence"/>
</dbReference>
<gene>
    <name evidence="1" type="ORF">PHPALM_18831</name>
</gene>
<name>A0A2P4XIR8_9STRA</name>
<reference evidence="1 2" key="1">
    <citation type="journal article" date="2017" name="Genome Biol. Evol.">
        <title>Phytophthora megakarya and P. palmivora, closely related causal agents of cacao black pod rot, underwent increases in genome sizes and gene numbers by different mechanisms.</title>
        <authorList>
            <person name="Ali S.S."/>
            <person name="Shao J."/>
            <person name="Lary D.J."/>
            <person name="Kronmiller B."/>
            <person name="Shen D."/>
            <person name="Strem M.D."/>
            <person name="Amoako-Attah I."/>
            <person name="Akrofi A.Y."/>
            <person name="Begoude B.A."/>
            <person name="Ten Hoopen G.M."/>
            <person name="Coulibaly K."/>
            <person name="Kebe B.I."/>
            <person name="Melnick R.L."/>
            <person name="Guiltinan M.J."/>
            <person name="Tyler B.M."/>
            <person name="Meinhardt L.W."/>
            <person name="Bailey B.A."/>
        </authorList>
    </citation>
    <scope>NUCLEOTIDE SEQUENCE [LARGE SCALE GENOMIC DNA]</scope>
    <source>
        <strain evidence="2">sbr112.9</strain>
    </source>
</reference>
<dbReference type="InterPro" id="IPR030791">
    <property type="entry name" value="Rotatin"/>
</dbReference>
<dbReference type="GO" id="GO:0005813">
    <property type="term" value="C:centrosome"/>
    <property type="evidence" value="ECO:0007669"/>
    <property type="project" value="InterPro"/>
</dbReference>
<comment type="caution">
    <text evidence="1">The sequence shown here is derived from an EMBL/GenBank/DDBJ whole genome shotgun (WGS) entry which is preliminary data.</text>
</comment>
<evidence type="ECO:0000313" key="2">
    <source>
        <dbReference type="Proteomes" id="UP000237271"/>
    </source>
</evidence>
<evidence type="ECO:0000313" key="1">
    <source>
        <dbReference type="EMBL" id="POM65448.1"/>
    </source>
</evidence>
<organism evidence="1 2">
    <name type="scientific">Phytophthora palmivora</name>
    <dbReference type="NCBI Taxonomy" id="4796"/>
    <lineage>
        <taxon>Eukaryota</taxon>
        <taxon>Sar</taxon>
        <taxon>Stramenopiles</taxon>
        <taxon>Oomycota</taxon>
        <taxon>Peronosporomycetes</taxon>
        <taxon>Peronosporales</taxon>
        <taxon>Peronosporaceae</taxon>
        <taxon>Phytophthora</taxon>
    </lineage>
</organism>
<dbReference type="GO" id="GO:0036064">
    <property type="term" value="C:ciliary basal body"/>
    <property type="evidence" value="ECO:0007669"/>
    <property type="project" value="InterPro"/>
</dbReference>
<dbReference type="PANTHER" id="PTHR31691">
    <property type="entry name" value="ROTATIN"/>
    <property type="match status" value="1"/>
</dbReference>
<dbReference type="GO" id="GO:0044782">
    <property type="term" value="P:cilium organization"/>
    <property type="evidence" value="ECO:0007669"/>
    <property type="project" value="InterPro"/>
</dbReference>
<dbReference type="PANTHER" id="PTHR31691:SF1">
    <property type="entry name" value="ROTATIN"/>
    <property type="match status" value="1"/>
</dbReference>
<dbReference type="OrthoDB" id="129451at2759"/>
<sequence>MESDVAAGRLDALVLKLRHPLAKVRSRALHSLLFKLRERLVRLQELEPLQNALIPGLLECLEAPLELEALHVLQLLVQSQSEVVLASLQHFGAAQKLQRAANNNPELQSSYEKVLRQIYVTKIVSVQDEKIDQPSTSEEEEVQEIRVNKVLLDQRRAPKVDELEARGWKFAQVTLTSVDEQYLFEFEVKLQLRTEIQDIVEACATFRNELLRNFPAEVFLQRPAVLQYLLHLVQQPILPGSPGTRSGESDGDILMDRAMEVSLGVNYFDEMLNATFSNKRGNLSGAVVMASLKAIESFVHALKLTRRTCLDPTYVVHASKVQVELFDSYDSRRVLYPRVSVEVGDDGSLSEQRGDGFMELGQYSLSGAIYRIFMSILPMLRSARHPRLHLLNILITALPDLLEKGSTEASVQELDKMRLERILENLSGICQTVVLEQTRNPLIDDDLGFTYSMAWKLVELVFRLLRFYSPSQYHVEGSSNEAGSNSYLSTDDKLRIAIPRLLWQAVKSWITNPKFSELAAKEWNDESLLQHLSKIDGTIPAFVNLKQSSLRDARLIRDFVEFAKVHREQLADFGQWEKPAIFNLEAAQKTIQTRCAFDDADMQTIADATLQTIWSKLTSDSGKLADSDVEAIQLILCDLLKGLDEKKASTSHGMIVARFFGSLMDLLDSLGNEAGRLSDQRRQFFTEIVCEPNFLTLLLTVLARNEEPNDHVIGAALWSILRAALNQFTDSSEDKLLLLQP</sequence>
<accession>A0A2P4XIR8</accession>
<proteinExistence type="predicted"/>
<dbReference type="AlphaFoldDB" id="A0A2P4XIR8"/>
<protein>
    <submittedName>
        <fullName evidence="1">Uncharacterized protein</fullName>
    </submittedName>
</protein>